<accession>A0A4S2GWU1</accession>
<dbReference type="Gene3D" id="3.40.50.300">
    <property type="entry name" value="P-loop containing nucleotide triphosphate hydrolases"/>
    <property type="match status" value="1"/>
</dbReference>
<dbReference type="SUPFAM" id="SSF52540">
    <property type="entry name" value="P-loop containing nucleoside triphosphate hydrolases"/>
    <property type="match status" value="1"/>
</dbReference>
<proteinExistence type="predicted"/>
<reference evidence="1 2" key="1">
    <citation type="journal article" date="2017" name="Int. J. Syst. Evol. Microbiol.">
        <title>Marinicauda algicola sp. nov., isolated from a marine red alga Rhodosorus marinus.</title>
        <authorList>
            <person name="Jeong S.E."/>
            <person name="Jeon S.H."/>
            <person name="Chun B.H."/>
            <person name="Kim D.W."/>
            <person name="Jeon C.O."/>
        </authorList>
    </citation>
    <scope>NUCLEOTIDE SEQUENCE [LARGE SCALE GENOMIC DNA]</scope>
    <source>
        <strain evidence="1 2">JCM 31718</strain>
    </source>
</reference>
<name>A0A4S2GWU1_9PROT</name>
<organism evidence="1 2">
    <name type="scientific">Marinicauda algicola</name>
    <dbReference type="NCBI Taxonomy" id="2029849"/>
    <lineage>
        <taxon>Bacteria</taxon>
        <taxon>Pseudomonadati</taxon>
        <taxon>Pseudomonadota</taxon>
        <taxon>Alphaproteobacteria</taxon>
        <taxon>Maricaulales</taxon>
        <taxon>Maricaulaceae</taxon>
        <taxon>Marinicauda</taxon>
    </lineage>
</organism>
<keyword evidence="2" id="KW-1185">Reference proteome</keyword>
<dbReference type="InterPro" id="IPR027417">
    <property type="entry name" value="P-loop_NTPase"/>
</dbReference>
<dbReference type="AlphaFoldDB" id="A0A4S2GWU1"/>
<dbReference type="GO" id="GO:0016740">
    <property type="term" value="F:transferase activity"/>
    <property type="evidence" value="ECO:0007669"/>
    <property type="project" value="UniProtKB-KW"/>
</dbReference>
<gene>
    <name evidence="1" type="ORF">E5163_14065</name>
</gene>
<protein>
    <submittedName>
        <fullName evidence="1">Sulfotransferase</fullName>
    </submittedName>
</protein>
<dbReference type="OrthoDB" id="9800698at2"/>
<dbReference type="Proteomes" id="UP000308054">
    <property type="component" value="Unassembled WGS sequence"/>
</dbReference>
<evidence type="ECO:0000313" key="2">
    <source>
        <dbReference type="Proteomes" id="UP000308054"/>
    </source>
</evidence>
<sequence>MVGRAEAGRLGGCGALSPQFACQDTQTHHHCGAGGKERARGACAPGEGPLRVVDSLFICGAGHSGSTLLGMVLGGAPGAFYAGEAAKVRYLHDASKPLRKRACKICGEDCPVWGGFHPDPDAPLHAQIADRTGATLVIDSTKRPDWIEARAGEARAAGGRAGLIFLKRDGRAVINSRIRKYPGRDPAAQIGQWIDQMAQAEALFARFEGPKLAVRYEAFATDPEAEVRRICAALGLAFDPSMLDYEARAHHPLGGNSGTQFVAARAASPAVELGASRRAYYAGHPGGIRLDQRWTQELSRAHRALFETLAGEINAAYRWDLVES</sequence>
<dbReference type="EMBL" id="SRXW01000005">
    <property type="protein sequence ID" value="TGY87557.1"/>
    <property type="molecule type" value="Genomic_DNA"/>
</dbReference>
<evidence type="ECO:0000313" key="1">
    <source>
        <dbReference type="EMBL" id="TGY87557.1"/>
    </source>
</evidence>
<keyword evidence="1" id="KW-0808">Transferase</keyword>
<comment type="caution">
    <text evidence="1">The sequence shown here is derived from an EMBL/GenBank/DDBJ whole genome shotgun (WGS) entry which is preliminary data.</text>
</comment>
<dbReference type="Pfam" id="PF13469">
    <property type="entry name" value="Sulfotransfer_3"/>
    <property type="match status" value="1"/>
</dbReference>